<dbReference type="SMART" id="SM00271">
    <property type="entry name" value="DnaJ"/>
    <property type="match status" value="1"/>
</dbReference>
<dbReference type="GO" id="GO:0009408">
    <property type="term" value="P:response to heat"/>
    <property type="evidence" value="ECO:0007669"/>
    <property type="project" value="InterPro"/>
</dbReference>
<dbReference type="SUPFAM" id="SSF46565">
    <property type="entry name" value="Chaperone J-domain"/>
    <property type="match status" value="1"/>
</dbReference>
<dbReference type="PROSITE" id="PS50076">
    <property type="entry name" value="DNAJ_2"/>
    <property type="match status" value="1"/>
</dbReference>
<dbReference type="PROSITE" id="PS00636">
    <property type="entry name" value="DNAJ_1"/>
    <property type="match status" value="1"/>
</dbReference>
<dbReference type="InterPro" id="IPR018253">
    <property type="entry name" value="DnaJ_domain_CS"/>
</dbReference>
<feature type="chain" id="PRO_5021476035" description="Chaperone DnaJ" evidence="6">
    <location>
        <begin position="24"/>
        <end position="372"/>
    </location>
</feature>
<dbReference type="InterPro" id="IPR002939">
    <property type="entry name" value="DnaJ_C"/>
</dbReference>
<dbReference type="InterPro" id="IPR001305">
    <property type="entry name" value="HSP_DnaJ_Cys-rich_dom"/>
</dbReference>
<dbReference type="PROSITE" id="PS51188">
    <property type="entry name" value="ZF_CR"/>
    <property type="match status" value="1"/>
</dbReference>
<dbReference type="RefSeq" id="XP_031025861.1">
    <property type="nucleotide sequence ID" value="XM_031168172.1"/>
</dbReference>
<dbReference type="EMBL" id="QEAO01000009">
    <property type="protein sequence ID" value="TPX35334.1"/>
    <property type="molecule type" value="Genomic_DNA"/>
</dbReference>
<dbReference type="Pfam" id="PF01556">
    <property type="entry name" value="DnaJ_C"/>
    <property type="match status" value="1"/>
</dbReference>
<feature type="zinc finger region" description="CR-type" evidence="5">
    <location>
        <begin position="149"/>
        <end position="232"/>
    </location>
</feature>
<dbReference type="SUPFAM" id="SSF49493">
    <property type="entry name" value="HSP40/DnaJ peptide-binding domain"/>
    <property type="match status" value="2"/>
</dbReference>
<dbReference type="GO" id="GO:0008270">
    <property type="term" value="F:zinc ion binding"/>
    <property type="evidence" value="ECO:0007669"/>
    <property type="project" value="UniProtKB-KW"/>
</dbReference>
<evidence type="ECO:0008006" key="11">
    <source>
        <dbReference type="Google" id="ProtNLM"/>
    </source>
</evidence>
<keyword evidence="2" id="KW-0677">Repeat</keyword>
<dbReference type="GO" id="GO:0005524">
    <property type="term" value="F:ATP binding"/>
    <property type="evidence" value="ECO:0007669"/>
    <property type="project" value="InterPro"/>
</dbReference>
<dbReference type="GO" id="GO:0051082">
    <property type="term" value="F:unfolded protein binding"/>
    <property type="evidence" value="ECO:0007669"/>
    <property type="project" value="InterPro"/>
</dbReference>
<evidence type="ECO:0000256" key="6">
    <source>
        <dbReference type="SAM" id="SignalP"/>
    </source>
</evidence>
<keyword evidence="6" id="KW-0732">Signal</keyword>
<dbReference type="CDD" id="cd10747">
    <property type="entry name" value="DnaJ_C"/>
    <property type="match status" value="1"/>
</dbReference>
<dbReference type="Pfam" id="PF00226">
    <property type="entry name" value="DnaJ"/>
    <property type="match status" value="1"/>
</dbReference>
<proteinExistence type="inferred from homology"/>
<keyword evidence="3 5" id="KW-0863">Zinc-finger</keyword>
<evidence type="ECO:0000259" key="7">
    <source>
        <dbReference type="PROSITE" id="PS50076"/>
    </source>
</evidence>
<dbReference type="InterPro" id="IPR044713">
    <property type="entry name" value="DNJA1/2-like"/>
</dbReference>
<dbReference type="AlphaFoldDB" id="A0A507CBK8"/>
<protein>
    <recommendedName>
        <fullName evidence="11">Chaperone DnaJ</fullName>
    </recommendedName>
</protein>
<dbReference type="STRING" id="1806994.A0A507CBK8"/>
<keyword evidence="10" id="KW-1185">Reference proteome</keyword>
<dbReference type="InterPro" id="IPR036869">
    <property type="entry name" value="J_dom_sf"/>
</dbReference>
<dbReference type="FunFam" id="2.10.230.10:FF:000001">
    <property type="entry name" value="DnaJ subfamily A member 2"/>
    <property type="match status" value="1"/>
</dbReference>
<dbReference type="InterPro" id="IPR036410">
    <property type="entry name" value="HSP_DnaJ_Cys-rich_dom_sf"/>
</dbReference>
<organism evidence="9 10">
    <name type="scientific">Synchytrium microbalum</name>
    <dbReference type="NCBI Taxonomy" id="1806994"/>
    <lineage>
        <taxon>Eukaryota</taxon>
        <taxon>Fungi</taxon>
        <taxon>Fungi incertae sedis</taxon>
        <taxon>Chytridiomycota</taxon>
        <taxon>Chytridiomycota incertae sedis</taxon>
        <taxon>Chytridiomycetes</taxon>
        <taxon>Synchytriales</taxon>
        <taxon>Synchytriaceae</taxon>
        <taxon>Synchytrium</taxon>
    </lineage>
</organism>
<dbReference type="OrthoDB" id="550424at2759"/>
<dbReference type="InterPro" id="IPR008971">
    <property type="entry name" value="HSP40/DnaJ_pept-bd"/>
</dbReference>
<dbReference type="FunFam" id="2.60.260.20:FF:000013">
    <property type="entry name" value="DnaJ subfamily B member 11"/>
    <property type="match status" value="1"/>
</dbReference>
<comment type="caution">
    <text evidence="9">The sequence shown here is derived from an EMBL/GenBank/DDBJ whole genome shotgun (WGS) entry which is preliminary data.</text>
</comment>
<feature type="domain" description="CR-type" evidence="8">
    <location>
        <begin position="149"/>
        <end position="232"/>
    </location>
</feature>
<reference evidence="9 10" key="1">
    <citation type="journal article" date="2019" name="Sci. Rep.">
        <title>Comparative genomics of chytrid fungi reveal insights into the obligate biotrophic and pathogenic lifestyle of Synchytrium endobioticum.</title>
        <authorList>
            <person name="van de Vossenberg B.T.L.H."/>
            <person name="Warris S."/>
            <person name="Nguyen H.D.T."/>
            <person name="van Gent-Pelzer M.P.E."/>
            <person name="Joly D.L."/>
            <person name="van de Geest H.C."/>
            <person name="Bonants P.J.M."/>
            <person name="Smith D.S."/>
            <person name="Levesque C.A."/>
            <person name="van der Lee T.A.J."/>
        </authorList>
    </citation>
    <scope>NUCLEOTIDE SEQUENCE [LARGE SCALE GENOMIC DNA]</scope>
    <source>
        <strain evidence="9 10">JEL517</strain>
    </source>
</reference>
<keyword evidence="1 5" id="KW-0479">Metal-binding</keyword>
<dbReference type="Gene3D" id="2.60.260.20">
    <property type="entry name" value="Urease metallochaperone UreE, N-terminal domain"/>
    <property type="match status" value="2"/>
</dbReference>
<evidence type="ECO:0000256" key="1">
    <source>
        <dbReference type="ARBA" id="ARBA00022723"/>
    </source>
</evidence>
<dbReference type="PANTHER" id="PTHR43888">
    <property type="entry name" value="DNAJ-LIKE-2, ISOFORM A-RELATED"/>
    <property type="match status" value="1"/>
</dbReference>
<dbReference type="PRINTS" id="PR00625">
    <property type="entry name" value="JDOMAIN"/>
</dbReference>
<dbReference type="Gene3D" id="2.10.230.10">
    <property type="entry name" value="Heat shock protein DnaJ, cysteine-rich domain"/>
    <property type="match status" value="1"/>
</dbReference>
<feature type="signal peptide" evidence="6">
    <location>
        <begin position="1"/>
        <end position="23"/>
    </location>
</feature>
<evidence type="ECO:0000259" key="8">
    <source>
        <dbReference type="PROSITE" id="PS51188"/>
    </source>
</evidence>
<dbReference type="Gene3D" id="1.10.287.110">
    <property type="entry name" value="DnaJ domain"/>
    <property type="match status" value="1"/>
</dbReference>
<accession>A0A507CBK8</accession>
<gene>
    <name evidence="9" type="ORF">SmJEL517_g02244</name>
</gene>
<keyword evidence="4 5" id="KW-0862">Zinc</keyword>
<dbReference type="GeneID" id="42003469"/>
<dbReference type="Pfam" id="PF00684">
    <property type="entry name" value="DnaJ_CXXCXGXG"/>
    <property type="match status" value="1"/>
</dbReference>
<dbReference type="Proteomes" id="UP000319731">
    <property type="component" value="Unassembled WGS sequence"/>
</dbReference>
<dbReference type="InterPro" id="IPR001623">
    <property type="entry name" value="DnaJ_domain"/>
</dbReference>
<dbReference type="HAMAP" id="MF_01152">
    <property type="entry name" value="DnaJ"/>
    <property type="match status" value="1"/>
</dbReference>
<evidence type="ECO:0000256" key="2">
    <source>
        <dbReference type="ARBA" id="ARBA00022737"/>
    </source>
</evidence>
<evidence type="ECO:0000256" key="4">
    <source>
        <dbReference type="ARBA" id="ARBA00022833"/>
    </source>
</evidence>
<sequence length="372" mass="41476">MGRLTCLLLIFTVLSLFILSVLAAGKDYYQILGLDRSASKKELKRAYKDLSKKYHPDKNPGDTESEAKFIELAQAYEVLTDDEKRRIYDQYGEEGLKQQGGGQHFHNPFDIFSQFGFGGGGFAQQNKMEKKGPEINMDLHVTLEELFLGTIIEVEINKQVICPVCRGSGAKKAEDVTNCKSCGGSGIKVVRQMLGPGIYQQMQQTCDVCNGKGKVASSKCPHCSGKKIKRGSHQLSVSVERGMPDGYRITFDGEADESPEYRAGDLHFHVKTDSHPVFVRQGDNLRIKEILNLKEALLGFERQIKHLDGKEITIERKGVVTQPGFVQVIPGQGMPHHQFPSDRGTLYVEYSVVFPDKLTDDQQKLVAKLFGS</sequence>
<dbReference type="GO" id="GO:0030544">
    <property type="term" value="F:Hsp70 protein binding"/>
    <property type="evidence" value="ECO:0007669"/>
    <property type="project" value="InterPro"/>
</dbReference>
<dbReference type="SUPFAM" id="SSF57938">
    <property type="entry name" value="DnaJ/Hsp40 cysteine-rich domain"/>
    <property type="match status" value="1"/>
</dbReference>
<name>A0A507CBK8_9FUNG</name>
<dbReference type="InterPro" id="IPR012724">
    <property type="entry name" value="DnaJ"/>
</dbReference>
<evidence type="ECO:0000256" key="3">
    <source>
        <dbReference type="ARBA" id="ARBA00022771"/>
    </source>
</evidence>
<evidence type="ECO:0000256" key="5">
    <source>
        <dbReference type="PROSITE-ProRule" id="PRU00546"/>
    </source>
</evidence>
<dbReference type="GO" id="GO:0006457">
    <property type="term" value="P:protein folding"/>
    <property type="evidence" value="ECO:0007669"/>
    <property type="project" value="InterPro"/>
</dbReference>
<evidence type="ECO:0000313" key="10">
    <source>
        <dbReference type="Proteomes" id="UP000319731"/>
    </source>
</evidence>
<dbReference type="CDD" id="cd06257">
    <property type="entry name" value="DnaJ"/>
    <property type="match status" value="1"/>
</dbReference>
<dbReference type="CDD" id="cd10719">
    <property type="entry name" value="DnaJ_zf"/>
    <property type="match status" value="1"/>
</dbReference>
<evidence type="ECO:0000313" key="9">
    <source>
        <dbReference type="EMBL" id="TPX35334.1"/>
    </source>
</evidence>
<feature type="domain" description="J" evidence="7">
    <location>
        <begin position="27"/>
        <end position="92"/>
    </location>
</feature>